<sequence length="118" mass="12910">SPDDWLLDSACTRSIARNKQHFTSYLPCEHVIEGFGKSNGIGRGTISLSAVLGSSTRACTIRDVIHCPDAPFNLISLARITDAGYHAKFVGDLVEIRSEKGHLVAIGDKVSHMYRLRV</sequence>
<organism evidence="2 3">
    <name type="scientific">Favolaschia claudopus</name>
    <dbReference type="NCBI Taxonomy" id="2862362"/>
    <lineage>
        <taxon>Eukaryota</taxon>
        <taxon>Fungi</taxon>
        <taxon>Dikarya</taxon>
        <taxon>Basidiomycota</taxon>
        <taxon>Agaricomycotina</taxon>
        <taxon>Agaricomycetes</taxon>
        <taxon>Agaricomycetidae</taxon>
        <taxon>Agaricales</taxon>
        <taxon>Marasmiineae</taxon>
        <taxon>Mycenaceae</taxon>
        <taxon>Favolaschia</taxon>
    </lineage>
</organism>
<dbReference type="InterPro" id="IPR054722">
    <property type="entry name" value="PolX-like_BBD"/>
</dbReference>
<proteinExistence type="predicted"/>
<dbReference type="EMBL" id="JAWWNJ010000067">
    <property type="protein sequence ID" value="KAK7008509.1"/>
    <property type="molecule type" value="Genomic_DNA"/>
</dbReference>
<feature type="non-terminal residue" evidence="2">
    <location>
        <position position="1"/>
    </location>
</feature>
<evidence type="ECO:0000313" key="3">
    <source>
        <dbReference type="Proteomes" id="UP001362999"/>
    </source>
</evidence>
<gene>
    <name evidence="2" type="ORF">R3P38DRAFT_2417759</name>
</gene>
<reference evidence="2 3" key="1">
    <citation type="journal article" date="2024" name="J Genomics">
        <title>Draft genome sequencing and assembly of Favolaschia claudopus CIRM-BRFM 2984 isolated from oak limbs.</title>
        <authorList>
            <person name="Navarro D."/>
            <person name="Drula E."/>
            <person name="Chaduli D."/>
            <person name="Cazenave R."/>
            <person name="Ahrendt S."/>
            <person name="Wang J."/>
            <person name="Lipzen A."/>
            <person name="Daum C."/>
            <person name="Barry K."/>
            <person name="Grigoriev I.V."/>
            <person name="Favel A."/>
            <person name="Rosso M.N."/>
            <person name="Martin F."/>
        </authorList>
    </citation>
    <scope>NUCLEOTIDE SEQUENCE [LARGE SCALE GENOMIC DNA]</scope>
    <source>
        <strain evidence="2 3">CIRM-BRFM 2984</strain>
    </source>
</reference>
<protein>
    <recommendedName>
        <fullName evidence="1">Retrovirus-related Pol polyprotein from transposon TNT 1-94-like beta-barrel domain-containing protein</fullName>
    </recommendedName>
</protein>
<comment type="caution">
    <text evidence="2">The sequence shown here is derived from an EMBL/GenBank/DDBJ whole genome shotgun (WGS) entry which is preliminary data.</text>
</comment>
<evidence type="ECO:0000259" key="1">
    <source>
        <dbReference type="Pfam" id="PF22936"/>
    </source>
</evidence>
<dbReference type="Proteomes" id="UP001362999">
    <property type="component" value="Unassembled WGS sequence"/>
</dbReference>
<dbReference type="Pfam" id="PF22936">
    <property type="entry name" value="Pol_BBD"/>
    <property type="match status" value="1"/>
</dbReference>
<keyword evidence="3" id="KW-1185">Reference proteome</keyword>
<feature type="domain" description="Retrovirus-related Pol polyprotein from transposon TNT 1-94-like beta-barrel" evidence="1">
    <location>
        <begin position="5"/>
        <end position="85"/>
    </location>
</feature>
<name>A0AAW0AHA7_9AGAR</name>
<feature type="non-terminal residue" evidence="2">
    <location>
        <position position="118"/>
    </location>
</feature>
<evidence type="ECO:0000313" key="2">
    <source>
        <dbReference type="EMBL" id="KAK7008509.1"/>
    </source>
</evidence>
<dbReference type="AlphaFoldDB" id="A0AAW0AHA7"/>
<accession>A0AAW0AHA7</accession>